<dbReference type="Proteomes" id="UP000247498">
    <property type="component" value="Unassembled WGS sequence"/>
</dbReference>
<dbReference type="PANTHER" id="PTHR47643">
    <property type="entry name" value="TPR DOMAIN PROTEIN (AFU_ORTHOLOGUE AFUA_5G12710)"/>
    <property type="match status" value="1"/>
</dbReference>
<feature type="compositionally biased region" description="Acidic residues" evidence="1">
    <location>
        <begin position="135"/>
        <end position="145"/>
    </location>
</feature>
<dbReference type="STRING" id="307507.A0A2V0PA36"/>
<dbReference type="PANTHER" id="PTHR47643:SF2">
    <property type="entry name" value="TPR DOMAIN PROTEIN (AFU_ORTHOLOGUE AFUA_5G12710)"/>
    <property type="match status" value="1"/>
</dbReference>
<gene>
    <name evidence="3" type="ORF">Rsub_07603</name>
</gene>
<feature type="compositionally biased region" description="Gly residues" evidence="1">
    <location>
        <begin position="146"/>
        <end position="160"/>
    </location>
</feature>
<organism evidence="3 4">
    <name type="scientific">Raphidocelis subcapitata</name>
    <dbReference type="NCBI Taxonomy" id="307507"/>
    <lineage>
        <taxon>Eukaryota</taxon>
        <taxon>Viridiplantae</taxon>
        <taxon>Chlorophyta</taxon>
        <taxon>core chlorophytes</taxon>
        <taxon>Chlorophyceae</taxon>
        <taxon>CS clade</taxon>
        <taxon>Sphaeropleales</taxon>
        <taxon>Selenastraceae</taxon>
        <taxon>Raphidocelis</taxon>
    </lineage>
</organism>
<name>A0A2V0PA36_9CHLO</name>
<feature type="region of interest" description="Disordered" evidence="1">
    <location>
        <begin position="110"/>
        <end position="162"/>
    </location>
</feature>
<proteinExistence type="predicted"/>
<dbReference type="GO" id="GO:0032259">
    <property type="term" value="P:methylation"/>
    <property type="evidence" value="ECO:0007669"/>
    <property type="project" value="UniProtKB-KW"/>
</dbReference>
<dbReference type="Pfam" id="PF00856">
    <property type="entry name" value="SET"/>
    <property type="match status" value="1"/>
</dbReference>
<feature type="compositionally biased region" description="Acidic residues" evidence="1">
    <location>
        <begin position="517"/>
        <end position="535"/>
    </location>
</feature>
<dbReference type="SUPFAM" id="SSF82199">
    <property type="entry name" value="SET domain"/>
    <property type="match status" value="1"/>
</dbReference>
<dbReference type="PROSITE" id="PS50280">
    <property type="entry name" value="SET"/>
    <property type="match status" value="1"/>
</dbReference>
<accession>A0A2V0PA36</accession>
<feature type="compositionally biased region" description="Low complexity" evidence="1">
    <location>
        <begin position="1"/>
        <end position="17"/>
    </location>
</feature>
<feature type="compositionally biased region" description="Gly residues" evidence="1">
    <location>
        <begin position="113"/>
        <end position="125"/>
    </location>
</feature>
<evidence type="ECO:0000313" key="3">
    <source>
        <dbReference type="EMBL" id="GBF94720.1"/>
    </source>
</evidence>
<evidence type="ECO:0000259" key="2">
    <source>
        <dbReference type="PROSITE" id="PS50280"/>
    </source>
</evidence>
<dbReference type="GO" id="GO:0008168">
    <property type="term" value="F:methyltransferase activity"/>
    <property type="evidence" value="ECO:0007669"/>
    <property type="project" value="UniProtKB-KW"/>
</dbReference>
<dbReference type="EMBL" id="BDRX01000055">
    <property type="protein sequence ID" value="GBF94720.1"/>
    <property type="molecule type" value="Genomic_DNA"/>
</dbReference>
<reference evidence="3 4" key="1">
    <citation type="journal article" date="2018" name="Sci. Rep.">
        <title>Raphidocelis subcapitata (=Pseudokirchneriella subcapitata) provides an insight into genome evolution and environmental adaptations in the Sphaeropleales.</title>
        <authorList>
            <person name="Suzuki S."/>
            <person name="Yamaguchi H."/>
            <person name="Nakajima N."/>
            <person name="Kawachi M."/>
        </authorList>
    </citation>
    <scope>NUCLEOTIDE SEQUENCE [LARGE SCALE GENOMIC DNA]</scope>
    <source>
        <strain evidence="3 4">NIES-35</strain>
    </source>
</reference>
<dbReference type="InterPro" id="IPR046341">
    <property type="entry name" value="SET_dom_sf"/>
</dbReference>
<feature type="region of interest" description="Disordered" evidence="1">
    <location>
        <begin position="516"/>
        <end position="535"/>
    </location>
</feature>
<keyword evidence="3" id="KW-0808">Transferase</keyword>
<feature type="compositionally biased region" description="Low complexity" evidence="1">
    <location>
        <begin position="41"/>
        <end position="58"/>
    </location>
</feature>
<dbReference type="AlphaFoldDB" id="A0A2V0PA36"/>
<sequence>MSAAVGATPAMRAAAARGAGGGRRSCRPAPAARGAPPPARAPRGGVAAAAAAAPAAGPSPEELYTSPSPPAGWLGPVQAARYVGTGRGLEATRTLAPGDLLFVSEPLALSEQSGGGGWDGGGGAEGEASASGGEGEGDEADEGEEGGGGGGGGGAGGGGAAYVPTDADVDDMVAQLQAAAAGAPRAAAWLAALDNGTPERAAALPDLRALASASASAPGQQQQQQPDLSSDDLADLVDLNYSCLQEDGPLAALRAASAGAEEWEAPRDLVGVWPEASLLNHSCAPNVAIAAVEGRVIARAARQVAKQSELTVSYLAGPQLLAPLSRRQAALREARGFQCRCPRCRDEARQDPQLLQLVDDVIEACSGLEADLADAVLSSRARAVDSIVTQLAAFIELADAAFNKLGLPQRSQVYVQASLFRLYELAALATAAAGEDQPRLLELLAALAGEVAPGGEEHFYWARRYRAAVEEGEGEEGRMDGALRQADATCGAAATARYGQLPRQLYRRLMAAADAAEAAEGEEGEWDEDEEGGGA</sequence>
<dbReference type="InterPro" id="IPR053209">
    <property type="entry name" value="Gramillin-biosynth_MTr"/>
</dbReference>
<dbReference type="OrthoDB" id="5945798at2759"/>
<dbReference type="InterPro" id="IPR001214">
    <property type="entry name" value="SET_dom"/>
</dbReference>
<feature type="domain" description="SET" evidence="2">
    <location>
        <begin position="61"/>
        <end position="315"/>
    </location>
</feature>
<keyword evidence="4" id="KW-1185">Reference proteome</keyword>
<dbReference type="Gene3D" id="2.170.270.10">
    <property type="entry name" value="SET domain"/>
    <property type="match status" value="1"/>
</dbReference>
<keyword evidence="3" id="KW-0489">Methyltransferase</keyword>
<comment type="caution">
    <text evidence="3">The sequence shown here is derived from an EMBL/GenBank/DDBJ whole genome shotgun (WGS) entry which is preliminary data.</text>
</comment>
<evidence type="ECO:0000256" key="1">
    <source>
        <dbReference type="SAM" id="MobiDB-lite"/>
    </source>
</evidence>
<feature type="region of interest" description="Disordered" evidence="1">
    <location>
        <begin position="1"/>
        <end position="76"/>
    </location>
</feature>
<evidence type="ECO:0000313" key="4">
    <source>
        <dbReference type="Proteomes" id="UP000247498"/>
    </source>
</evidence>
<protein>
    <submittedName>
        <fullName evidence="3">Histone methyltransferase</fullName>
    </submittedName>
</protein>
<dbReference type="InParanoid" id="A0A2V0PA36"/>
<dbReference type="CDD" id="cd20071">
    <property type="entry name" value="SET_SMYD"/>
    <property type="match status" value="1"/>
</dbReference>